<sequence length="1315" mass="147485">MASPLDVANGGGSASNHAPAAANQALADQLNDDLIVQQTILASLLDIPSNAGTDRQIAQTKSEIKRLQKRLLAVRRRLQQAGSTPSKSTDVDDHAARSLPRVPTPLSSTSTPSTMSSHTGTSTDHSLSRKRSFGHLDPSRLHLPRIKSRRTSPSSGAASSHTPWCSSDNEFSDDVSVIDLTRDDDEYAERLRKEEERLERNKKTAERDALVARQLQERGYVSPPLNPVPGSSSSSGRRERNAYEAMLSQAVQTPRHVHTVSSQPGPSSAKPASSARSGDWSAHHHPKAESIREGVQPPRRTYHVPGAFEDPVDLDDEEDSQPVLDMGTPVSRSRPQLGSSRVLPGDRNLAHDQFPPYGPLPAMELARRAAIARQSAPSSSHPPSNHPDPVRDPFFTPPGTLPSSSGPYNSYSRPGFVYNGMPGVAPRSWERPIMVGYEPPRPTALPPTAPRPMARRSDDPLAEVIRRSNNYDFETLTDGFGNPFNAQLVNYLTDLVDDPRKTDEEIKELLSNVRPDMDIPVEERGQTPPELRYALYPHQQLALKWMSDMEEGTNKGGILADDMGLGKTISTIALMVSRKASDKIKTNLIIGPVALIKQWEREIHKKLNRESRLRVCLMHGKKYQYSELKNYDVVLTTYGTIAQEWKRYQQHITVRQGGQGYDASADAELHRKCPILHPKSVFYRVILDESQCIKNKDAQASKGASMITATYRWCLTGTPMMNGVIELYALIRFLRVRPYNNFRKFQEAFSSLSTRKHSTEFARSGAMQKLRIVLKAIMLRRMKNSLIDGKPILTLPAKTEASEEVTFSPDEQSFYQDLETKSQVVFNRYLRQGTVGKNYSNILVLLLRLRQACCHPHLNMDVEYAVPGDVPFDDMLELAKTLDPLVVERLKAVEAFECPICYDAVENPTLVLPCGHDTCSECFTSLTENAMQNNIRSGQEEAGGGKCPQCRGPINPKKTITYTAFTQVYMPEKLESRIAEVDDESDDSTSSESDTASEVEDSDDDDDDDDVDAKGNLKGFIVSDDEEDEKTEKPREKPLVDEEEDEDPDNDVPDLAAGLERVKREVKQSSSEDEAKDKKQTKKKKKKKKSKKDKKKSNKGKAKEDDVKPHMLQTLRIEAQKNKEARRKYMHYLKKNWEPSAKVTKVMELLRDIEPTGEKTIIFSQWTSLLDLLEIPIKHELGIRYCRYDGGMSRSQRDEAVYDFIENPLTKVMLVSLRAGNAGLNLTAASRIIICDPFWNPYIEMQAVDRAHRIGQQRPVRVHRVLVKGTVEDRIVELQERKRALVDAALDEGENKNLGRLSLQELRYLFGVSSN</sequence>
<keyword evidence="2" id="KW-0547">Nucleotide-binding</keyword>
<keyword evidence="4" id="KW-0347">Helicase</keyword>
<evidence type="ECO:0000313" key="13">
    <source>
        <dbReference type="Proteomes" id="UP001586593"/>
    </source>
</evidence>
<dbReference type="SMART" id="SM00184">
    <property type="entry name" value="RING"/>
    <property type="match status" value="1"/>
</dbReference>
<feature type="compositionally biased region" description="Low complexity" evidence="8">
    <location>
        <begin position="98"/>
        <end position="125"/>
    </location>
</feature>
<keyword evidence="3" id="KW-0378">Hydrolase</keyword>
<comment type="caution">
    <text evidence="12">The sequence shown here is derived from an EMBL/GenBank/DDBJ whole genome shotgun (WGS) entry which is preliminary data.</text>
</comment>
<feature type="region of interest" description="Disordered" evidence="8">
    <location>
        <begin position="370"/>
        <end position="407"/>
    </location>
</feature>
<feature type="compositionally biased region" description="Polar residues" evidence="8">
    <location>
        <begin position="330"/>
        <end position="339"/>
    </location>
</feature>
<dbReference type="Pfam" id="PF00176">
    <property type="entry name" value="SNF2-rel_dom"/>
    <property type="match status" value="1"/>
</dbReference>
<dbReference type="Proteomes" id="UP001586593">
    <property type="component" value="Unassembled WGS sequence"/>
</dbReference>
<dbReference type="InterPro" id="IPR013083">
    <property type="entry name" value="Znf_RING/FYVE/PHD"/>
</dbReference>
<keyword evidence="5" id="KW-0067">ATP-binding</keyword>
<dbReference type="InterPro" id="IPR014001">
    <property type="entry name" value="Helicase_ATP-bd"/>
</dbReference>
<gene>
    <name evidence="12" type="ORF">VTK73DRAFT_1814</name>
</gene>
<evidence type="ECO:0000256" key="8">
    <source>
        <dbReference type="SAM" id="MobiDB-lite"/>
    </source>
</evidence>
<evidence type="ECO:0000256" key="4">
    <source>
        <dbReference type="ARBA" id="ARBA00022806"/>
    </source>
</evidence>
<dbReference type="Pfam" id="PF00271">
    <property type="entry name" value="Helicase_C"/>
    <property type="match status" value="1"/>
</dbReference>
<dbReference type="SMART" id="SM00487">
    <property type="entry name" value="DEXDc"/>
    <property type="match status" value="1"/>
</dbReference>
<proteinExistence type="inferred from homology"/>
<keyword evidence="7" id="KW-0175">Coiled coil</keyword>
<evidence type="ECO:0000256" key="1">
    <source>
        <dbReference type="ARBA" id="ARBA00007025"/>
    </source>
</evidence>
<keyword evidence="6" id="KW-0479">Metal-binding</keyword>
<dbReference type="InterPro" id="IPR000330">
    <property type="entry name" value="SNF2_N"/>
</dbReference>
<dbReference type="Gene3D" id="3.40.50.10810">
    <property type="entry name" value="Tandem AAA-ATPase domain"/>
    <property type="match status" value="1"/>
</dbReference>
<dbReference type="InterPro" id="IPR027417">
    <property type="entry name" value="P-loop_NTPase"/>
</dbReference>
<dbReference type="InterPro" id="IPR049730">
    <property type="entry name" value="SNF2/RAD54-like_C"/>
</dbReference>
<dbReference type="InterPro" id="IPR001650">
    <property type="entry name" value="Helicase_C-like"/>
</dbReference>
<organism evidence="12 13">
    <name type="scientific">Phialemonium thermophilum</name>
    <dbReference type="NCBI Taxonomy" id="223376"/>
    <lineage>
        <taxon>Eukaryota</taxon>
        <taxon>Fungi</taxon>
        <taxon>Dikarya</taxon>
        <taxon>Ascomycota</taxon>
        <taxon>Pezizomycotina</taxon>
        <taxon>Sordariomycetes</taxon>
        <taxon>Sordariomycetidae</taxon>
        <taxon>Cephalothecales</taxon>
        <taxon>Cephalothecaceae</taxon>
        <taxon>Phialemonium</taxon>
    </lineage>
</organism>
<dbReference type="PROSITE" id="PS51194">
    <property type="entry name" value="HELICASE_CTER"/>
    <property type="match status" value="1"/>
</dbReference>
<dbReference type="SMART" id="SM00490">
    <property type="entry name" value="HELICc"/>
    <property type="match status" value="1"/>
</dbReference>
<dbReference type="EMBL" id="JAZHXJ010000147">
    <property type="protein sequence ID" value="KAL1871984.1"/>
    <property type="molecule type" value="Genomic_DNA"/>
</dbReference>
<feature type="compositionally biased region" description="Acidic residues" evidence="8">
    <location>
        <begin position="1041"/>
        <end position="1052"/>
    </location>
</feature>
<protein>
    <submittedName>
        <fullName evidence="12">Uncharacterized protein</fullName>
    </submittedName>
</protein>
<feature type="compositionally biased region" description="Basic residues" evidence="8">
    <location>
        <begin position="1079"/>
        <end position="1100"/>
    </location>
</feature>
<feature type="compositionally biased region" description="Acidic residues" evidence="8">
    <location>
        <begin position="310"/>
        <end position="320"/>
    </location>
</feature>
<dbReference type="InterPro" id="IPR038718">
    <property type="entry name" value="SNF2-like_sf"/>
</dbReference>
<feature type="domain" description="Helicase C-terminal" evidence="11">
    <location>
        <begin position="1145"/>
        <end position="1309"/>
    </location>
</feature>
<feature type="compositionally biased region" description="Acidic residues" evidence="8">
    <location>
        <begin position="981"/>
        <end position="1011"/>
    </location>
</feature>
<keyword evidence="6" id="KW-0862">Zinc</keyword>
<dbReference type="CDD" id="cd18793">
    <property type="entry name" value="SF2_C_SNF"/>
    <property type="match status" value="1"/>
</dbReference>
<evidence type="ECO:0000256" key="3">
    <source>
        <dbReference type="ARBA" id="ARBA00022801"/>
    </source>
</evidence>
<accession>A0ABR3X8R7</accession>
<feature type="region of interest" description="Disordered" evidence="8">
    <location>
        <begin position="979"/>
        <end position="1109"/>
    </location>
</feature>
<evidence type="ECO:0000259" key="9">
    <source>
        <dbReference type="PROSITE" id="PS50089"/>
    </source>
</evidence>
<feature type="compositionally biased region" description="Polar residues" evidence="8">
    <location>
        <begin position="151"/>
        <end position="169"/>
    </location>
</feature>
<feature type="region of interest" description="Disordered" evidence="8">
    <location>
        <begin position="77"/>
        <end position="171"/>
    </location>
</feature>
<feature type="region of interest" description="Disordered" evidence="8">
    <location>
        <begin position="215"/>
        <end position="348"/>
    </location>
</feature>
<keyword evidence="13" id="KW-1185">Reference proteome</keyword>
<name>A0ABR3X8R7_9PEZI</name>
<evidence type="ECO:0000256" key="6">
    <source>
        <dbReference type="PROSITE-ProRule" id="PRU00175"/>
    </source>
</evidence>
<evidence type="ECO:0000256" key="2">
    <source>
        <dbReference type="ARBA" id="ARBA00022741"/>
    </source>
</evidence>
<dbReference type="PROSITE" id="PS51192">
    <property type="entry name" value="HELICASE_ATP_BIND_1"/>
    <property type="match status" value="1"/>
</dbReference>
<dbReference type="CDD" id="cd16449">
    <property type="entry name" value="RING-HC"/>
    <property type="match status" value="1"/>
</dbReference>
<feature type="coiled-coil region" evidence="7">
    <location>
        <begin position="188"/>
        <end position="215"/>
    </location>
</feature>
<feature type="domain" description="Helicase ATP-binding" evidence="10">
    <location>
        <begin position="548"/>
        <end position="737"/>
    </location>
</feature>
<comment type="similarity">
    <text evidence="1">Belongs to the SNF2/RAD54 helicase family.</text>
</comment>
<dbReference type="InterPro" id="IPR050628">
    <property type="entry name" value="SNF2_RAD54_helicase_TF"/>
</dbReference>
<dbReference type="SUPFAM" id="SSF57850">
    <property type="entry name" value="RING/U-box"/>
    <property type="match status" value="1"/>
</dbReference>
<reference evidence="12 13" key="1">
    <citation type="journal article" date="2024" name="Commun. Biol.">
        <title>Comparative genomic analysis of thermophilic fungi reveals convergent evolutionary adaptations and gene losses.</title>
        <authorList>
            <person name="Steindorff A.S."/>
            <person name="Aguilar-Pontes M.V."/>
            <person name="Robinson A.J."/>
            <person name="Andreopoulos B."/>
            <person name="LaButti K."/>
            <person name="Kuo A."/>
            <person name="Mondo S."/>
            <person name="Riley R."/>
            <person name="Otillar R."/>
            <person name="Haridas S."/>
            <person name="Lipzen A."/>
            <person name="Grimwood J."/>
            <person name="Schmutz J."/>
            <person name="Clum A."/>
            <person name="Reid I.D."/>
            <person name="Moisan M.C."/>
            <person name="Butler G."/>
            <person name="Nguyen T.T.M."/>
            <person name="Dewar K."/>
            <person name="Conant G."/>
            <person name="Drula E."/>
            <person name="Henrissat B."/>
            <person name="Hansel C."/>
            <person name="Singer S."/>
            <person name="Hutchinson M.I."/>
            <person name="de Vries R.P."/>
            <person name="Natvig D.O."/>
            <person name="Powell A.J."/>
            <person name="Tsang A."/>
            <person name="Grigoriev I.V."/>
        </authorList>
    </citation>
    <scope>NUCLEOTIDE SEQUENCE [LARGE SCALE GENOMIC DNA]</scope>
    <source>
        <strain evidence="12 13">ATCC 24622</strain>
    </source>
</reference>
<feature type="compositionally biased region" description="Low complexity" evidence="8">
    <location>
        <begin position="261"/>
        <end position="277"/>
    </location>
</feature>
<dbReference type="PROSITE" id="PS50089">
    <property type="entry name" value="ZF_RING_2"/>
    <property type="match status" value="1"/>
</dbReference>
<dbReference type="PANTHER" id="PTHR45626">
    <property type="entry name" value="TRANSCRIPTION TERMINATION FACTOR 2-RELATED"/>
    <property type="match status" value="1"/>
</dbReference>
<feature type="compositionally biased region" description="Basic and acidic residues" evidence="8">
    <location>
        <begin position="1030"/>
        <end position="1040"/>
    </location>
</feature>
<dbReference type="Pfam" id="PF13923">
    <property type="entry name" value="zf-C3HC4_2"/>
    <property type="match status" value="1"/>
</dbReference>
<evidence type="ECO:0000256" key="7">
    <source>
        <dbReference type="SAM" id="Coils"/>
    </source>
</evidence>
<dbReference type="CDD" id="cd18008">
    <property type="entry name" value="DEXDc_SHPRH-like"/>
    <property type="match status" value="1"/>
</dbReference>
<evidence type="ECO:0000259" key="11">
    <source>
        <dbReference type="PROSITE" id="PS51194"/>
    </source>
</evidence>
<evidence type="ECO:0000256" key="5">
    <source>
        <dbReference type="ARBA" id="ARBA00022840"/>
    </source>
</evidence>
<dbReference type="Gene3D" id="3.30.40.10">
    <property type="entry name" value="Zinc/RING finger domain, C3HC4 (zinc finger)"/>
    <property type="match status" value="1"/>
</dbReference>
<evidence type="ECO:0000313" key="12">
    <source>
        <dbReference type="EMBL" id="KAL1871984.1"/>
    </source>
</evidence>
<dbReference type="PANTHER" id="PTHR45626:SF16">
    <property type="entry name" value="ATP-DEPENDENT HELICASE ULS1"/>
    <property type="match status" value="1"/>
</dbReference>
<dbReference type="InterPro" id="IPR001841">
    <property type="entry name" value="Znf_RING"/>
</dbReference>
<evidence type="ECO:0000259" key="10">
    <source>
        <dbReference type="PROSITE" id="PS51192"/>
    </source>
</evidence>
<feature type="domain" description="RING-type" evidence="9">
    <location>
        <begin position="898"/>
        <end position="951"/>
    </location>
</feature>
<dbReference type="SUPFAM" id="SSF52540">
    <property type="entry name" value="P-loop containing nucleoside triphosphate hydrolases"/>
    <property type="match status" value="2"/>
</dbReference>
<keyword evidence="6" id="KW-0863">Zinc-finger</keyword>
<dbReference type="Gene3D" id="3.40.50.300">
    <property type="entry name" value="P-loop containing nucleotide triphosphate hydrolases"/>
    <property type="match status" value="1"/>
</dbReference>